<evidence type="ECO:0000256" key="1">
    <source>
        <dbReference type="ARBA" id="ARBA00004496"/>
    </source>
</evidence>
<feature type="compositionally biased region" description="Basic and acidic residues" evidence="6">
    <location>
        <begin position="980"/>
        <end position="997"/>
    </location>
</feature>
<reference evidence="9" key="1">
    <citation type="submission" date="2011-05" db="EMBL/GenBank/DDBJ databases">
        <authorList>
            <person name="Richards S.R."/>
            <person name="Qu J."/>
            <person name="Jiang H."/>
            <person name="Jhangiani S.N."/>
            <person name="Agravi P."/>
            <person name="Goodspeed R."/>
            <person name="Gross S."/>
            <person name="Mandapat C."/>
            <person name="Jackson L."/>
            <person name="Mathew T."/>
            <person name="Pu L."/>
            <person name="Thornton R."/>
            <person name="Saada N."/>
            <person name="Wilczek-Boney K.B."/>
            <person name="Lee S."/>
            <person name="Kovar C."/>
            <person name="Wu Y."/>
            <person name="Scherer S.E."/>
            <person name="Worley K.C."/>
            <person name="Muzny D.M."/>
            <person name="Gibbs R."/>
        </authorList>
    </citation>
    <scope>NUCLEOTIDE SEQUENCE</scope>
    <source>
        <strain evidence="9">Brora</strain>
    </source>
</reference>
<sequence length="1113" mass="124481">MLICISGFLCSTPQKPDRPSCGPGPPLKQLKSYSAENGASPPITPTGIQRSRQRSVSGNINSRKLASRANDDILKRSRVQTAYELSQDLLDKQVEMLERKYGGHIRASKAALTIQRAFRRHCMVKKFQYITSSAKSEKRLSRRFNTVDKEDDWSNGYRHLVHSGSNINMAPAYEIVEHSDPESVIKSNFAALYKELNETFDVTDDNLVDAHRPPLHPNRSLSMREKRLPSPRTSEPVGVEAFTNYYNTSPVDTKEQNGNANSLPRTSSRGSRMTISAAGCISPHVRTNVLLNSSDGSIDAEYSDKDVSLMEESTYYTPSSTMSPPVYVRSVNSGWSNQMQMTNVSSSGNGKHAMRMTSSRTVVHVTPTGNQITSPMDDHYVTAFETSHDFDESFHKYVQEEHHLQLSRDTVLRRTMVSSPIDTASFVKGHGVSHLRGIAAVSAIHHQKLLLDTSQRRNSAPPAQDKKKMPPEVPRRTSSITSRSTDSRSYSGSVKSDGSQKGDLVRSPDGGSLSSVQSSGSESSLTGSSSDRATPSVDLSAASDASLHKTQTPINVEASPVWKRKTPQINAPELLHPGSLLEDKRLSNISENSEDSLEVAGYSSSLPISEVMYAARSFQGPNMRVPPDVAPAYNKMSEVMRKRQYRVGLNLFNKKPEKGIKYLIQRGFLENSPQAVARFLISRKGLSKQMIGEYLGNLQNPFNMQVLDCFAGEMDLAGVQVDVALRKFQAYFRMPGEAQKIERLMEIFGQHFCECNHDIVSKLHSPDTIFILAFAIIMLNTDLHTPNLKPERRMKLDDFVKNLRGIDDGHDLDRDMLVGIYERIKVNEFRPGSDHVTQVMKVQQTIVGKKPNLALPHRRLVCYCRLYEVNDIYKKERQGVHQREVFLFNDLLVVTKIFNKKKTSVTYTFRQSFLLVGMHVQLFEVPHYPHGIRLVQKVDGKIMITFNARNEHDRCKFMEDLRESIYEMDEMENIRIETELEKQKNARSRTSENRDSGVADMELPAMRDGRLSVECGLKRSALSNSLLDIHEQSTDKPQRRGSAGSLDSGMSISFQSSAASTVSRESSPQQGGKHAQAKTSGHHQSFLGGLFSKRNKGTSKSTTKQNSADSTDV</sequence>
<feature type="compositionally biased region" description="Polar residues" evidence="6">
    <location>
        <begin position="46"/>
        <end position="59"/>
    </location>
</feature>
<evidence type="ECO:0000256" key="3">
    <source>
        <dbReference type="ARBA" id="ARBA00022490"/>
    </source>
</evidence>
<dbReference type="Gene3D" id="2.30.29.30">
    <property type="entry name" value="Pleckstrin-homology domain (PH domain)/Phosphotyrosine-binding domain (PTB)"/>
    <property type="match status" value="1"/>
</dbReference>
<dbReference type="CDD" id="cd13318">
    <property type="entry name" value="PH_IQSEC"/>
    <property type="match status" value="1"/>
</dbReference>
<dbReference type="STRING" id="126957.T1J4F0"/>
<dbReference type="EnsemblMetazoa" id="SMAR008483-RA">
    <property type="protein sequence ID" value="SMAR008483-PA"/>
    <property type="gene ID" value="SMAR008483"/>
</dbReference>
<dbReference type="GO" id="GO:0005737">
    <property type="term" value="C:cytoplasm"/>
    <property type="evidence" value="ECO:0007669"/>
    <property type="project" value="UniProtKB-SubCell"/>
</dbReference>
<protein>
    <recommendedName>
        <fullName evidence="7">SEC7 domain-containing protein</fullName>
    </recommendedName>
</protein>
<dbReference type="AlphaFoldDB" id="T1J4F0"/>
<evidence type="ECO:0000256" key="6">
    <source>
        <dbReference type="SAM" id="MobiDB-lite"/>
    </source>
</evidence>
<organism evidence="8 9">
    <name type="scientific">Strigamia maritima</name>
    <name type="common">European centipede</name>
    <name type="synonym">Geophilus maritimus</name>
    <dbReference type="NCBI Taxonomy" id="126957"/>
    <lineage>
        <taxon>Eukaryota</taxon>
        <taxon>Metazoa</taxon>
        <taxon>Ecdysozoa</taxon>
        <taxon>Arthropoda</taxon>
        <taxon>Myriapoda</taxon>
        <taxon>Chilopoda</taxon>
        <taxon>Pleurostigmophora</taxon>
        <taxon>Geophilomorpha</taxon>
        <taxon>Linotaeniidae</taxon>
        <taxon>Strigamia</taxon>
    </lineage>
</organism>
<dbReference type="PANTHER" id="PTHR10663">
    <property type="entry name" value="GUANYL-NUCLEOTIDE EXCHANGE FACTOR"/>
    <property type="match status" value="1"/>
</dbReference>
<dbReference type="GO" id="GO:0030036">
    <property type="term" value="P:actin cytoskeleton organization"/>
    <property type="evidence" value="ECO:0007669"/>
    <property type="project" value="TreeGrafter"/>
</dbReference>
<dbReference type="PANTHER" id="PTHR10663:SF342">
    <property type="entry name" value="FI21420P1"/>
    <property type="match status" value="1"/>
</dbReference>
<feature type="compositionally biased region" description="Basic and acidic residues" evidence="6">
    <location>
        <begin position="464"/>
        <end position="475"/>
    </location>
</feature>
<dbReference type="SUPFAM" id="SSF50729">
    <property type="entry name" value="PH domain-like"/>
    <property type="match status" value="1"/>
</dbReference>
<feature type="region of interest" description="Disordered" evidence="6">
    <location>
        <begin position="1028"/>
        <end position="1113"/>
    </location>
</feature>
<evidence type="ECO:0000259" key="7">
    <source>
        <dbReference type="PROSITE" id="PS50190"/>
    </source>
</evidence>
<comment type="similarity">
    <text evidence="2">Belongs to the BRAG family.</text>
</comment>
<dbReference type="InterPro" id="IPR011993">
    <property type="entry name" value="PH-like_dom_sf"/>
</dbReference>
<evidence type="ECO:0000313" key="8">
    <source>
        <dbReference type="EnsemblMetazoa" id="SMAR008483-PA"/>
    </source>
</evidence>
<feature type="domain" description="SEC7" evidence="7">
    <location>
        <begin position="634"/>
        <end position="827"/>
    </location>
</feature>
<feature type="compositionally biased region" description="Basic and acidic residues" evidence="6">
    <location>
        <begin position="1028"/>
        <end position="1038"/>
    </location>
</feature>
<evidence type="ECO:0000256" key="4">
    <source>
        <dbReference type="ARBA" id="ARBA00022553"/>
    </source>
</evidence>
<dbReference type="Gene3D" id="1.10.220.20">
    <property type="match status" value="1"/>
</dbReference>
<dbReference type="FunFam" id="2.30.29.30:FF:000004">
    <property type="entry name" value="IQ motif and SEC7 domain-containing protein 1"/>
    <property type="match status" value="1"/>
</dbReference>
<feature type="compositionally biased region" description="Low complexity" evidence="6">
    <location>
        <begin position="476"/>
        <end position="493"/>
    </location>
</feature>
<dbReference type="OMA" id="NEICMAR"/>
<dbReference type="FunFam" id="1.10.1000.11:FF:000009">
    <property type="entry name" value="IQ motif and SEC7 domain-containing protein"/>
    <property type="match status" value="1"/>
</dbReference>
<feature type="compositionally biased region" description="Polar residues" evidence="6">
    <location>
        <begin position="1098"/>
        <end position="1113"/>
    </location>
</feature>
<proteinExistence type="inferred from homology"/>
<feature type="region of interest" description="Disordered" evidence="6">
    <location>
        <begin position="451"/>
        <end position="552"/>
    </location>
</feature>
<feature type="compositionally biased region" description="Low complexity" evidence="6">
    <location>
        <begin position="1056"/>
        <end position="1067"/>
    </location>
</feature>
<keyword evidence="4" id="KW-0597">Phosphoprotein</keyword>
<dbReference type="FunFam" id="1.10.220.20:FF:000001">
    <property type="entry name" value="IQ motif and SEC7 domain-containing protein 1"/>
    <property type="match status" value="1"/>
</dbReference>
<dbReference type="InterPro" id="IPR023394">
    <property type="entry name" value="Sec7_C_sf"/>
</dbReference>
<comment type="subcellular location">
    <subcellularLocation>
        <location evidence="1">Cytoplasm</location>
    </subcellularLocation>
</comment>
<dbReference type="EMBL" id="JH431845">
    <property type="status" value="NOT_ANNOTATED_CDS"/>
    <property type="molecule type" value="Genomic_DNA"/>
</dbReference>
<dbReference type="Pfam" id="PF01369">
    <property type="entry name" value="Sec7"/>
    <property type="match status" value="1"/>
</dbReference>
<keyword evidence="3" id="KW-0963">Cytoplasm</keyword>
<accession>T1J4F0</accession>
<feature type="region of interest" description="Disordered" evidence="6">
    <location>
        <begin position="980"/>
        <end position="1005"/>
    </location>
</feature>
<dbReference type="Gene3D" id="1.10.1000.11">
    <property type="entry name" value="Arf Nucleotide-binding Site Opener,domain 2"/>
    <property type="match status" value="1"/>
</dbReference>
<reference evidence="8" key="2">
    <citation type="submission" date="2015-02" db="UniProtKB">
        <authorList>
            <consortium name="EnsemblMetazoa"/>
        </authorList>
    </citation>
    <scope>IDENTIFICATION</scope>
</reference>
<dbReference type="SUPFAM" id="SSF48425">
    <property type="entry name" value="Sec7 domain"/>
    <property type="match status" value="1"/>
</dbReference>
<keyword evidence="9" id="KW-1185">Reference proteome</keyword>
<dbReference type="eggNOG" id="KOG0931">
    <property type="taxonomic scope" value="Eukaryota"/>
</dbReference>
<dbReference type="GO" id="GO:0032012">
    <property type="term" value="P:regulation of ARF protein signal transduction"/>
    <property type="evidence" value="ECO:0007669"/>
    <property type="project" value="InterPro"/>
</dbReference>
<dbReference type="Pfam" id="PF16453">
    <property type="entry name" value="IQ_SEC7_PH"/>
    <property type="match status" value="1"/>
</dbReference>
<dbReference type="CDD" id="cd00171">
    <property type="entry name" value="Sec7"/>
    <property type="match status" value="1"/>
</dbReference>
<keyword evidence="5" id="KW-0175">Coiled coil</keyword>
<feature type="region of interest" description="Disordered" evidence="6">
    <location>
        <begin position="33"/>
        <end position="59"/>
    </location>
</feature>
<evidence type="ECO:0000256" key="5">
    <source>
        <dbReference type="ARBA" id="ARBA00023054"/>
    </source>
</evidence>
<dbReference type="SMART" id="SM00222">
    <property type="entry name" value="Sec7"/>
    <property type="match status" value="1"/>
</dbReference>
<feature type="compositionally biased region" description="Low complexity" evidence="6">
    <location>
        <begin position="507"/>
        <end position="530"/>
    </location>
</feature>
<evidence type="ECO:0000256" key="2">
    <source>
        <dbReference type="ARBA" id="ARBA00006248"/>
    </source>
</evidence>
<dbReference type="PROSITE" id="PS50190">
    <property type="entry name" value="SEC7"/>
    <property type="match status" value="1"/>
</dbReference>
<dbReference type="PhylomeDB" id="T1J4F0"/>
<dbReference type="GO" id="GO:0005085">
    <property type="term" value="F:guanyl-nucleotide exchange factor activity"/>
    <property type="evidence" value="ECO:0007669"/>
    <property type="project" value="InterPro"/>
</dbReference>
<feature type="region of interest" description="Disordered" evidence="6">
    <location>
        <begin position="248"/>
        <end position="271"/>
    </location>
</feature>
<feature type="region of interest" description="Disordered" evidence="6">
    <location>
        <begin position="211"/>
        <end position="236"/>
    </location>
</feature>
<dbReference type="InterPro" id="IPR033742">
    <property type="entry name" value="IQSEC_PH"/>
</dbReference>
<evidence type="ECO:0000313" key="9">
    <source>
        <dbReference type="Proteomes" id="UP000014500"/>
    </source>
</evidence>
<dbReference type="InterPro" id="IPR000904">
    <property type="entry name" value="Sec7_dom"/>
</dbReference>
<dbReference type="InterPro" id="IPR035999">
    <property type="entry name" value="Sec7_dom_sf"/>
</dbReference>
<dbReference type="HOGENOM" id="CLU_004328_1_1_1"/>
<dbReference type="Proteomes" id="UP000014500">
    <property type="component" value="Unassembled WGS sequence"/>
</dbReference>
<dbReference type="PROSITE" id="PS50096">
    <property type="entry name" value="IQ"/>
    <property type="match status" value="1"/>
</dbReference>
<name>T1J4F0_STRMM</name>